<name>A0AAV2M1X2_KNICA</name>
<feature type="compositionally biased region" description="Pro residues" evidence="1">
    <location>
        <begin position="21"/>
        <end position="33"/>
    </location>
</feature>
<gene>
    <name evidence="2" type="ORF">KC01_LOCUS34398</name>
</gene>
<dbReference type="Proteomes" id="UP001497482">
    <property type="component" value="Chromosome 5"/>
</dbReference>
<keyword evidence="3" id="KW-1185">Reference proteome</keyword>
<organism evidence="2 3">
    <name type="scientific">Knipowitschia caucasica</name>
    <name type="common">Caucasian dwarf goby</name>
    <name type="synonym">Pomatoschistus caucasicus</name>
    <dbReference type="NCBI Taxonomy" id="637954"/>
    <lineage>
        <taxon>Eukaryota</taxon>
        <taxon>Metazoa</taxon>
        <taxon>Chordata</taxon>
        <taxon>Craniata</taxon>
        <taxon>Vertebrata</taxon>
        <taxon>Euteleostomi</taxon>
        <taxon>Actinopterygii</taxon>
        <taxon>Neopterygii</taxon>
        <taxon>Teleostei</taxon>
        <taxon>Neoteleostei</taxon>
        <taxon>Acanthomorphata</taxon>
        <taxon>Gobiaria</taxon>
        <taxon>Gobiiformes</taxon>
        <taxon>Gobioidei</taxon>
        <taxon>Gobiidae</taxon>
        <taxon>Gobiinae</taxon>
        <taxon>Knipowitschia</taxon>
    </lineage>
</organism>
<reference evidence="2 3" key="1">
    <citation type="submission" date="2024-04" db="EMBL/GenBank/DDBJ databases">
        <authorList>
            <person name="Waldvogel A.-M."/>
            <person name="Schoenle A."/>
        </authorList>
    </citation>
    <scope>NUCLEOTIDE SEQUENCE [LARGE SCALE GENOMIC DNA]</scope>
</reference>
<proteinExistence type="predicted"/>
<feature type="compositionally biased region" description="Basic residues" evidence="1">
    <location>
        <begin position="117"/>
        <end position="128"/>
    </location>
</feature>
<accession>A0AAV2M1X2</accession>
<dbReference type="EMBL" id="OZ035827">
    <property type="protein sequence ID" value="CAL1607347.1"/>
    <property type="molecule type" value="Genomic_DNA"/>
</dbReference>
<feature type="region of interest" description="Disordered" evidence="1">
    <location>
        <begin position="79"/>
        <end position="139"/>
    </location>
</feature>
<feature type="region of interest" description="Disordered" evidence="1">
    <location>
        <begin position="1"/>
        <end position="62"/>
    </location>
</feature>
<protein>
    <submittedName>
        <fullName evidence="2">Uncharacterized protein</fullName>
    </submittedName>
</protein>
<dbReference type="AlphaFoldDB" id="A0AAV2M1X2"/>
<evidence type="ECO:0000256" key="1">
    <source>
        <dbReference type="SAM" id="MobiDB-lite"/>
    </source>
</evidence>
<evidence type="ECO:0000313" key="3">
    <source>
        <dbReference type="Proteomes" id="UP001497482"/>
    </source>
</evidence>
<evidence type="ECO:0000313" key="2">
    <source>
        <dbReference type="EMBL" id="CAL1607347.1"/>
    </source>
</evidence>
<sequence>MPLIIRARPHRGVQYAGLRHAPPPSDACPPLGPPLQRRDSLQPPSSSGRPVGSCRGLLPHHTLPDSGLSPVLAWHAAISAARHAQDATEEMSGPPVAPPGPPPAAPPGPPSAGALAQRKRQQYAKSKKQGGSSSGRPPRALFCLTLNNPLRRACISLVEWKYPSLTF</sequence>
<feature type="compositionally biased region" description="Pro residues" evidence="1">
    <location>
        <begin position="95"/>
        <end position="110"/>
    </location>
</feature>